<dbReference type="PANTHER" id="PTHR32153">
    <property type="entry name" value="OJ000223_09.16 PROTEIN"/>
    <property type="match status" value="1"/>
</dbReference>
<dbReference type="EnsemblPlants" id="EMT01047">
    <property type="protein sequence ID" value="EMT01047"/>
    <property type="gene ID" value="F775_13532"/>
</dbReference>
<reference evidence="1" key="1">
    <citation type="submission" date="2015-06" db="UniProtKB">
        <authorList>
            <consortium name="EnsemblPlants"/>
        </authorList>
    </citation>
    <scope>IDENTIFICATION</scope>
</reference>
<dbReference type="InterPro" id="IPR044997">
    <property type="entry name" value="F-box_plant"/>
</dbReference>
<evidence type="ECO:0000313" key="1">
    <source>
        <dbReference type="EnsemblPlants" id="EMT01047"/>
    </source>
</evidence>
<dbReference type="AlphaFoldDB" id="N1QQ63"/>
<proteinExistence type="predicted"/>
<evidence type="ECO:0008006" key="2">
    <source>
        <dbReference type="Google" id="ProtNLM"/>
    </source>
</evidence>
<sequence length="355" mass="40529">MEAFTAATCRLLSPSAERECAIKTLVLDFFPVSDGLSTLGRAVEDLVTHGETERLEFHICSPYENNTAPQRGKLRQRFMSFSAACPVAFRWLTKLTLDNLGKVCCKSWPCKNPPVRFGYVPKLHDITLRAIAKAWQAPFALSECLPRSARNLSNRCLGFGTRMIWVQPEHPKHLTATFRNLTSVALINIFPECDLSWTLFILEVAPALQNFDLCENSSVLLSLWFHWTGHPIPLVFLFLHLTNPLSRDRPSCFNIPKESAEKTTMVWEPSKDLKHLNLKLLQIFGFEEEDKVTNYIRLVMERAVGLKRIKLRGELPCKKCDAIDPRRSQVDEARRIRIKERLTRGSSSSVEIIMC</sequence>
<accession>N1QQ63</accession>
<protein>
    <recommendedName>
        <fullName evidence="2">FBD domain-containing protein</fullName>
    </recommendedName>
</protein>
<name>N1QQ63_AEGTA</name>
<organism evidence="1">
    <name type="scientific">Aegilops tauschii</name>
    <name type="common">Tausch's goatgrass</name>
    <name type="synonym">Aegilops squarrosa</name>
    <dbReference type="NCBI Taxonomy" id="37682"/>
    <lineage>
        <taxon>Eukaryota</taxon>
        <taxon>Viridiplantae</taxon>
        <taxon>Streptophyta</taxon>
        <taxon>Embryophyta</taxon>
        <taxon>Tracheophyta</taxon>
        <taxon>Spermatophyta</taxon>
        <taxon>Magnoliopsida</taxon>
        <taxon>Liliopsida</taxon>
        <taxon>Poales</taxon>
        <taxon>Poaceae</taxon>
        <taxon>BOP clade</taxon>
        <taxon>Pooideae</taxon>
        <taxon>Triticodae</taxon>
        <taxon>Triticeae</taxon>
        <taxon>Triticinae</taxon>
        <taxon>Aegilops</taxon>
    </lineage>
</organism>